<dbReference type="CDD" id="cd00473">
    <property type="entry name" value="bS6"/>
    <property type="match status" value="1"/>
</dbReference>
<dbReference type="InterPro" id="IPR020814">
    <property type="entry name" value="Ribosomal_S6_plastid/chlpt"/>
</dbReference>
<dbReference type="SUPFAM" id="SSF54995">
    <property type="entry name" value="Ribosomal protein S6"/>
    <property type="match status" value="1"/>
</dbReference>
<evidence type="ECO:0000313" key="9">
    <source>
        <dbReference type="EMBL" id="ANZ22742.1"/>
    </source>
</evidence>
<keyword evidence="2 8" id="KW-0699">rRNA-binding</keyword>
<sequence length="117" mass="13941">MRHYEIIVMIHPDHSEKVSLLIEKYKKIIKKDAGIVHRLEDWGRRQLSYPINKLQKAHYVLMNIETAPKTINILETEFRFNTIILRNMIMCVKKAIVQPSPILKLKDEKKEKSKFDK</sequence>
<evidence type="ECO:0000256" key="6">
    <source>
        <dbReference type="ARBA" id="ARBA00035104"/>
    </source>
</evidence>
<dbReference type="STRING" id="118101.ATN01_02805"/>
<organism evidence="9 10">
    <name type="scientific">Buchnera aphidicola subsp. Diuraphis noxia</name>
    <dbReference type="NCBI Taxonomy" id="118101"/>
    <lineage>
        <taxon>Bacteria</taxon>
        <taxon>Pseudomonadati</taxon>
        <taxon>Pseudomonadota</taxon>
        <taxon>Gammaproteobacteria</taxon>
        <taxon>Enterobacterales</taxon>
        <taxon>Erwiniaceae</taxon>
        <taxon>Buchnera</taxon>
    </lineage>
</organism>
<dbReference type="NCBIfam" id="TIGR00166">
    <property type="entry name" value="S6"/>
    <property type="match status" value="1"/>
</dbReference>
<evidence type="ECO:0000256" key="4">
    <source>
        <dbReference type="ARBA" id="ARBA00022980"/>
    </source>
</evidence>
<dbReference type="GO" id="GO:0003735">
    <property type="term" value="F:structural constituent of ribosome"/>
    <property type="evidence" value="ECO:0007669"/>
    <property type="project" value="InterPro"/>
</dbReference>
<dbReference type="GO" id="GO:0022627">
    <property type="term" value="C:cytosolic small ribosomal subunit"/>
    <property type="evidence" value="ECO:0007669"/>
    <property type="project" value="TreeGrafter"/>
</dbReference>
<keyword evidence="3 8" id="KW-0694">RNA-binding</keyword>
<dbReference type="HAMAP" id="MF_00360">
    <property type="entry name" value="Ribosomal_bS6"/>
    <property type="match status" value="1"/>
</dbReference>
<dbReference type="PROSITE" id="PS01048">
    <property type="entry name" value="RIBOSOMAL_S6"/>
    <property type="match status" value="1"/>
</dbReference>
<evidence type="ECO:0000256" key="2">
    <source>
        <dbReference type="ARBA" id="ARBA00022730"/>
    </source>
</evidence>
<name>A0A1B2H971_BUCDN</name>
<dbReference type="PANTHER" id="PTHR21011:SF1">
    <property type="entry name" value="SMALL RIBOSOMAL SUBUNIT PROTEIN BS6M"/>
    <property type="match status" value="1"/>
</dbReference>
<dbReference type="Proteomes" id="UP000093070">
    <property type="component" value="Chromosome"/>
</dbReference>
<keyword evidence="4 8" id="KW-0689">Ribosomal protein</keyword>
<dbReference type="GO" id="GO:0070181">
    <property type="term" value="F:small ribosomal subunit rRNA binding"/>
    <property type="evidence" value="ECO:0007669"/>
    <property type="project" value="TreeGrafter"/>
</dbReference>
<dbReference type="InterPro" id="IPR000529">
    <property type="entry name" value="Ribosomal_bS6"/>
</dbReference>
<dbReference type="GO" id="GO:0006412">
    <property type="term" value="P:translation"/>
    <property type="evidence" value="ECO:0007669"/>
    <property type="project" value="UniProtKB-UniRule"/>
</dbReference>
<dbReference type="PANTHER" id="PTHR21011">
    <property type="entry name" value="MITOCHONDRIAL 28S RIBOSOMAL PROTEIN S6"/>
    <property type="match status" value="1"/>
</dbReference>
<dbReference type="InterPro" id="IPR014717">
    <property type="entry name" value="Transl_elong_EF1B/ribsomal_bS6"/>
</dbReference>
<proteinExistence type="inferred from homology"/>
<evidence type="ECO:0000313" key="10">
    <source>
        <dbReference type="Proteomes" id="UP000093070"/>
    </source>
</evidence>
<protein>
    <recommendedName>
        <fullName evidence="7 8">Small ribosomal subunit protein bS6</fullName>
    </recommendedName>
</protein>
<dbReference type="AlphaFoldDB" id="A0A1B2H971"/>
<dbReference type="Gene3D" id="3.30.70.60">
    <property type="match status" value="1"/>
</dbReference>
<comment type="function">
    <text evidence="6 8">Binds together with bS18 to 16S ribosomal RNA.</text>
</comment>
<dbReference type="Pfam" id="PF01250">
    <property type="entry name" value="Ribosomal_S6"/>
    <property type="match status" value="1"/>
</dbReference>
<evidence type="ECO:0000256" key="8">
    <source>
        <dbReference type="HAMAP-Rule" id="MF_00360"/>
    </source>
</evidence>
<dbReference type="OrthoDB" id="9812702at2"/>
<dbReference type="InterPro" id="IPR035980">
    <property type="entry name" value="Ribosomal_bS6_sf"/>
</dbReference>
<comment type="similarity">
    <text evidence="1 8">Belongs to the bacterial ribosomal protein bS6 family.</text>
</comment>
<evidence type="ECO:0000256" key="5">
    <source>
        <dbReference type="ARBA" id="ARBA00023274"/>
    </source>
</evidence>
<gene>
    <name evidence="8" type="primary">rpsF</name>
    <name evidence="9" type="ORF">ATN01_02805</name>
</gene>
<evidence type="ECO:0000256" key="1">
    <source>
        <dbReference type="ARBA" id="ARBA00009512"/>
    </source>
</evidence>
<keyword evidence="5 8" id="KW-0687">Ribonucleoprotein</keyword>
<reference evidence="9 10" key="1">
    <citation type="submission" date="2015-11" db="EMBL/GenBank/DDBJ databases">
        <title>The complete genome of Buchnera aphidicola from Diuraphis noxia biotype SAM.</title>
        <authorList>
            <person name="Burger N.F.V."/>
            <person name="Oberholster A.-M."/>
        </authorList>
    </citation>
    <scope>NUCLEOTIDE SEQUENCE [LARGE SCALE GENOMIC DNA]</scope>
    <source>
        <strain evidence="9">SAM</strain>
    </source>
</reference>
<dbReference type="InterPro" id="IPR020815">
    <property type="entry name" value="Ribosomal_bS6_CS"/>
</dbReference>
<dbReference type="EMBL" id="CP013259">
    <property type="protein sequence ID" value="ANZ22742.1"/>
    <property type="molecule type" value="Genomic_DNA"/>
</dbReference>
<accession>A0A1B2H971</accession>
<dbReference type="PATRIC" id="fig|118101.4.peg.557"/>
<dbReference type="RefSeq" id="WP_075433562.1">
    <property type="nucleotide sequence ID" value="NZ_CP013259.1"/>
</dbReference>
<evidence type="ECO:0000256" key="7">
    <source>
        <dbReference type="ARBA" id="ARBA00035294"/>
    </source>
</evidence>
<evidence type="ECO:0000256" key="3">
    <source>
        <dbReference type="ARBA" id="ARBA00022884"/>
    </source>
</evidence>